<gene>
    <name evidence="1" type="ORF">PR048_018867</name>
</gene>
<dbReference type="EMBL" id="JARBHB010000007">
    <property type="protein sequence ID" value="KAJ8878290.1"/>
    <property type="molecule type" value="Genomic_DNA"/>
</dbReference>
<name>A0ABQ9H1Z9_9NEOP</name>
<reference evidence="1 2" key="1">
    <citation type="submission" date="2023-02" db="EMBL/GenBank/DDBJ databases">
        <title>LHISI_Scaffold_Assembly.</title>
        <authorList>
            <person name="Stuart O.P."/>
            <person name="Cleave R."/>
            <person name="Magrath M.J.L."/>
            <person name="Mikheyev A.S."/>
        </authorList>
    </citation>
    <scope>NUCLEOTIDE SEQUENCE [LARGE SCALE GENOMIC DNA]</scope>
    <source>
        <strain evidence="1">Daus_M_001</strain>
        <tissue evidence="1">Leg muscle</tissue>
    </source>
</reference>
<sequence length="219" mass="25055">MNQVILKKKNTAFGYPVCKWMSKQKCVHPYVNANFLKGAFVTSFVELRDLEHNDSLLSSPANRRDIRIVKPVMGGSLYFNCEIISYCKQWLIRIIVSYILMWARLVKKLTALYLKGPRYGMEYVIIPSTYLHPNLCMEQEDRDCPPNLLGMRHLVYINIVLRNYACSRDGYNVERTLSITGLEEVADATTGVIGNGGFNVIHNRNIWAEYVVSNVGKVP</sequence>
<dbReference type="Proteomes" id="UP001159363">
    <property type="component" value="Chromosome 6"/>
</dbReference>
<organism evidence="1 2">
    <name type="scientific">Dryococelus australis</name>
    <dbReference type="NCBI Taxonomy" id="614101"/>
    <lineage>
        <taxon>Eukaryota</taxon>
        <taxon>Metazoa</taxon>
        <taxon>Ecdysozoa</taxon>
        <taxon>Arthropoda</taxon>
        <taxon>Hexapoda</taxon>
        <taxon>Insecta</taxon>
        <taxon>Pterygota</taxon>
        <taxon>Neoptera</taxon>
        <taxon>Polyneoptera</taxon>
        <taxon>Phasmatodea</taxon>
        <taxon>Verophasmatodea</taxon>
        <taxon>Anareolatae</taxon>
        <taxon>Phasmatidae</taxon>
        <taxon>Eurycanthinae</taxon>
        <taxon>Dryococelus</taxon>
    </lineage>
</organism>
<evidence type="ECO:0000313" key="2">
    <source>
        <dbReference type="Proteomes" id="UP001159363"/>
    </source>
</evidence>
<protein>
    <submittedName>
        <fullName evidence="1">Uncharacterized protein</fullName>
    </submittedName>
</protein>
<proteinExistence type="predicted"/>
<accession>A0ABQ9H1Z9</accession>
<keyword evidence="2" id="KW-1185">Reference proteome</keyword>
<evidence type="ECO:0000313" key="1">
    <source>
        <dbReference type="EMBL" id="KAJ8878290.1"/>
    </source>
</evidence>
<comment type="caution">
    <text evidence="1">The sequence shown here is derived from an EMBL/GenBank/DDBJ whole genome shotgun (WGS) entry which is preliminary data.</text>
</comment>